<dbReference type="RefSeq" id="WP_345384849.1">
    <property type="nucleotide sequence ID" value="NZ_BAABIC010000043.1"/>
</dbReference>
<feature type="signal peptide" evidence="1">
    <location>
        <begin position="1"/>
        <end position="37"/>
    </location>
</feature>
<gene>
    <name evidence="2" type="ORF">GCM10023215_67070</name>
</gene>
<keyword evidence="1" id="KW-0732">Signal</keyword>
<accession>A0ABP8XWP3</accession>
<sequence length="169" mass="17763">MFRRKSAGTGGRIARRTAVLAITAGAAFAAIAAPAQAETYTATCSPINPDSGVDGVNIEMLGVTLAEGWGVRLTLIMDQNGRQTELGQWKAEFGQPYWQQGGPANLPGTMLQGPQVSGTPGGLAASVTGSPVMLKAWYVVEYYQVGYQPTGAYVHPVKARNGSDWCQSA</sequence>
<dbReference type="Proteomes" id="UP001500325">
    <property type="component" value="Unassembled WGS sequence"/>
</dbReference>
<evidence type="ECO:0000313" key="2">
    <source>
        <dbReference type="EMBL" id="GAA4714486.1"/>
    </source>
</evidence>
<proteinExistence type="predicted"/>
<keyword evidence="3" id="KW-1185">Reference proteome</keyword>
<dbReference type="EMBL" id="BAABIC010000043">
    <property type="protein sequence ID" value="GAA4714486.1"/>
    <property type="molecule type" value="Genomic_DNA"/>
</dbReference>
<evidence type="ECO:0000313" key="3">
    <source>
        <dbReference type="Proteomes" id="UP001500325"/>
    </source>
</evidence>
<comment type="caution">
    <text evidence="2">The sequence shown here is derived from an EMBL/GenBank/DDBJ whole genome shotgun (WGS) entry which is preliminary data.</text>
</comment>
<evidence type="ECO:0000256" key="1">
    <source>
        <dbReference type="SAM" id="SignalP"/>
    </source>
</evidence>
<organism evidence="2 3">
    <name type="scientific">Pseudonocardia yuanmonensis</name>
    <dbReference type="NCBI Taxonomy" id="1095914"/>
    <lineage>
        <taxon>Bacteria</taxon>
        <taxon>Bacillati</taxon>
        <taxon>Actinomycetota</taxon>
        <taxon>Actinomycetes</taxon>
        <taxon>Pseudonocardiales</taxon>
        <taxon>Pseudonocardiaceae</taxon>
        <taxon>Pseudonocardia</taxon>
    </lineage>
</organism>
<protein>
    <submittedName>
        <fullName evidence="2">Uncharacterized protein</fullName>
    </submittedName>
</protein>
<feature type="chain" id="PRO_5046657645" evidence="1">
    <location>
        <begin position="38"/>
        <end position="169"/>
    </location>
</feature>
<reference evidence="3" key="1">
    <citation type="journal article" date="2019" name="Int. J. Syst. Evol. Microbiol.">
        <title>The Global Catalogue of Microorganisms (GCM) 10K type strain sequencing project: providing services to taxonomists for standard genome sequencing and annotation.</title>
        <authorList>
            <consortium name="The Broad Institute Genomics Platform"/>
            <consortium name="The Broad Institute Genome Sequencing Center for Infectious Disease"/>
            <person name="Wu L."/>
            <person name="Ma J."/>
        </authorList>
    </citation>
    <scope>NUCLEOTIDE SEQUENCE [LARGE SCALE GENOMIC DNA]</scope>
    <source>
        <strain evidence="3">JCM 18055</strain>
    </source>
</reference>
<name>A0ABP8XWP3_9PSEU</name>